<evidence type="ECO:0000313" key="3">
    <source>
        <dbReference type="Proteomes" id="UP000749559"/>
    </source>
</evidence>
<dbReference type="PANTHER" id="PTHR14272">
    <property type="entry name" value="SERTA DOMAIN-CONTAINING PROTEIN 4"/>
    <property type="match status" value="1"/>
</dbReference>
<keyword evidence="3" id="KW-1185">Reference proteome</keyword>
<organism evidence="2 3">
    <name type="scientific">Owenia fusiformis</name>
    <name type="common">Polychaete worm</name>
    <dbReference type="NCBI Taxonomy" id="6347"/>
    <lineage>
        <taxon>Eukaryota</taxon>
        <taxon>Metazoa</taxon>
        <taxon>Spiralia</taxon>
        <taxon>Lophotrochozoa</taxon>
        <taxon>Annelida</taxon>
        <taxon>Polychaeta</taxon>
        <taxon>Sedentaria</taxon>
        <taxon>Canalipalpata</taxon>
        <taxon>Sabellida</taxon>
        <taxon>Oweniida</taxon>
        <taxon>Oweniidae</taxon>
        <taxon>Owenia</taxon>
    </lineage>
</organism>
<dbReference type="EMBL" id="CAIIXF020000008">
    <property type="protein sequence ID" value="CAH1790636.1"/>
    <property type="molecule type" value="Genomic_DNA"/>
</dbReference>
<dbReference type="AlphaFoldDB" id="A0A8S4PBN2"/>
<dbReference type="InterPro" id="IPR009263">
    <property type="entry name" value="SERTA_dom"/>
</dbReference>
<name>A0A8S4PBN2_OWEFU</name>
<feature type="domain" description="SERTA" evidence="1">
    <location>
        <begin position="112"/>
        <end position="158"/>
    </location>
</feature>
<dbReference type="Proteomes" id="UP000749559">
    <property type="component" value="Unassembled WGS sequence"/>
</dbReference>
<protein>
    <recommendedName>
        <fullName evidence="1">SERTA domain-containing protein</fullName>
    </recommendedName>
</protein>
<comment type="caution">
    <text evidence="2">The sequence shown here is derived from an EMBL/GenBank/DDBJ whole genome shotgun (WGS) entry which is preliminary data.</text>
</comment>
<accession>A0A8S4PBN2</accession>
<dbReference type="GO" id="GO:0005634">
    <property type="term" value="C:nucleus"/>
    <property type="evidence" value="ECO:0007669"/>
    <property type="project" value="InterPro"/>
</dbReference>
<sequence>MTLVLPMTQYHYHCDYPTSLAVEDTSSGEYTWEAGRITARPLTPLEPISENIEIKSGSENLIASKDSDLTPTKPMTISKCQTGIKRKLEYQDIGDWPKPKRPSILNNTPKQRREEKRKILKMSVHKLRNIDDPETVLHKAVLINNTMKRMQREIREEKQNNVSPRKRFQYEENTSPVPEYLSQPSCMYQEKPNETEKSVEKMTDVRDVSERLVDSVQCNDINPDRSDVEYCPYSCQDISGNHSTETFSINIIHTDINDENTLDQQAIKRTDTVTENKVFGEMDTVFNSILCSLES</sequence>
<dbReference type="PROSITE" id="PS51053">
    <property type="entry name" value="SERTA"/>
    <property type="match status" value="1"/>
</dbReference>
<evidence type="ECO:0000313" key="2">
    <source>
        <dbReference type="EMBL" id="CAH1790636.1"/>
    </source>
</evidence>
<dbReference type="InterPro" id="IPR029708">
    <property type="entry name" value="SERTAD4"/>
</dbReference>
<reference evidence="2" key="1">
    <citation type="submission" date="2022-03" db="EMBL/GenBank/DDBJ databases">
        <authorList>
            <person name="Martin C."/>
        </authorList>
    </citation>
    <scope>NUCLEOTIDE SEQUENCE</scope>
</reference>
<dbReference type="Pfam" id="PF06031">
    <property type="entry name" value="SERTA"/>
    <property type="match status" value="1"/>
</dbReference>
<dbReference type="PANTHER" id="PTHR14272:SF4">
    <property type="entry name" value="SERTA DOMAIN-CONTAINING PROTEIN 4"/>
    <property type="match status" value="1"/>
</dbReference>
<dbReference type="OrthoDB" id="5976204at2759"/>
<proteinExistence type="predicted"/>
<evidence type="ECO:0000259" key="1">
    <source>
        <dbReference type="PROSITE" id="PS51053"/>
    </source>
</evidence>
<gene>
    <name evidence="2" type="ORF">OFUS_LOCUS15813</name>
</gene>